<protein>
    <submittedName>
        <fullName evidence="1">Plasmid mobilization relaxosome protein MobC</fullName>
    </submittedName>
</protein>
<reference evidence="1 2" key="1">
    <citation type="journal article" date="2019" name="Nat. Med.">
        <title>A library of human gut bacterial isolates paired with longitudinal multiomics data enables mechanistic microbiome research.</title>
        <authorList>
            <person name="Poyet M."/>
            <person name="Groussin M."/>
            <person name="Gibbons S.M."/>
            <person name="Avila-Pacheco J."/>
            <person name="Jiang X."/>
            <person name="Kearney S.M."/>
            <person name="Perrotta A.R."/>
            <person name="Berdy B."/>
            <person name="Zhao S."/>
            <person name="Lieberman T.D."/>
            <person name="Swanson P.K."/>
            <person name="Smith M."/>
            <person name="Roesemann S."/>
            <person name="Alexander J.E."/>
            <person name="Rich S.A."/>
            <person name="Livny J."/>
            <person name="Vlamakis H."/>
            <person name="Clish C."/>
            <person name="Bullock K."/>
            <person name="Deik A."/>
            <person name="Scott J."/>
            <person name="Pierce K.A."/>
            <person name="Xavier R.J."/>
            <person name="Alm E.J."/>
        </authorList>
    </citation>
    <scope>NUCLEOTIDE SEQUENCE [LARGE SCALE GENOMIC DNA]</scope>
    <source>
        <strain evidence="1 2">BIOML-A5</strain>
    </source>
</reference>
<proteinExistence type="predicted"/>
<organism evidence="1 2">
    <name type="scientific">Flavonifractor plautii</name>
    <name type="common">Fusobacterium plautii</name>
    <dbReference type="NCBI Taxonomy" id="292800"/>
    <lineage>
        <taxon>Bacteria</taxon>
        <taxon>Bacillati</taxon>
        <taxon>Bacillota</taxon>
        <taxon>Clostridia</taxon>
        <taxon>Eubacteriales</taxon>
        <taxon>Oscillospiraceae</taxon>
        <taxon>Flavonifractor</taxon>
    </lineage>
</organism>
<dbReference type="Proteomes" id="UP000429811">
    <property type="component" value="Unassembled WGS sequence"/>
</dbReference>
<dbReference type="InterPro" id="IPR053842">
    <property type="entry name" value="NikA-like"/>
</dbReference>
<dbReference type="AlphaFoldDB" id="A0A6I2RQX1"/>
<gene>
    <name evidence="1" type="primary">mobC</name>
    <name evidence="1" type="ORF">GKE90_22000</name>
</gene>
<dbReference type="Pfam" id="PF21983">
    <property type="entry name" value="NikA-like"/>
    <property type="match status" value="1"/>
</dbReference>
<dbReference type="EMBL" id="WKPO01000074">
    <property type="protein sequence ID" value="MSB51313.1"/>
    <property type="molecule type" value="Genomic_DNA"/>
</dbReference>
<accession>A0A6I2RQX1</accession>
<name>A0A6I2RQX1_FLAPL</name>
<sequence length="139" mass="15731">MVCFPAMGTRHTRSFTEVKFMAERTRNQVVAFRVTKAERRQIEEKVRKSGLSQQAYLLQAALGAPICVVEELRPILAELRGWGRNLNQLTVLAHSGRVQTVYLRECMEVLGKTYEAVNRLLTEKDGVISCGDVQLHQGE</sequence>
<evidence type="ECO:0000313" key="2">
    <source>
        <dbReference type="Proteomes" id="UP000429811"/>
    </source>
</evidence>
<evidence type="ECO:0000313" key="1">
    <source>
        <dbReference type="EMBL" id="MSB51313.1"/>
    </source>
</evidence>
<comment type="caution">
    <text evidence="1">The sequence shown here is derived from an EMBL/GenBank/DDBJ whole genome shotgun (WGS) entry which is preliminary data.</text>
</comment>